<organism evidence="2 3">
    <name type="scientific">Leptosia nina</name>
    <dbReference type="NCBI Taxonomy" id="320188"/>
    <lineage>
        <taxon>Eukaryota</taxon>
        <taxon>Metazoa</taxon>
        <taxon>Ecdysozoa</taxon>
        <taxon>Arthropoda</taxon>
        <taxon>Hexapoda</taxon>
        <taxon>Insecta</taxon>
        <taxon>Pterygota</taxon>
        <taxon>Neoptera</taxon>
        <taxon>Endopterygota</taxon>
        <taxon>Lepidoptera</taxon>
        <taxon>Glossata</taxon>
        <taxon>Ditrysia</taxon>
        <taxon>Papilionoidea</taxon>
        <taxon>Pieridae</taxon>
        <taxon>Pierinae</taxon>
        <taxon>Leptosia</taxon>
    </lineage>
</organism>
<dbReference type="AlphaFoldDB" id="A0AAV1J0Q6"/>
<dbReference type="Proteomes" id="UP001497472">
    <property type="component" value="Unassembled WGS sequence"/>
</dbReference>
<evidence type="ECO:0000313" key="2">
    <source>
        <dbReference type="EMBL" id="CAK1543082.1"/>
    </source>
</evidence>
<proteinExistence type="predicted"/>
<protein>
    <submittedName>
        <fullName evidence="2">Uncharacterized protein</fullName>
    </submittedName>
</protein>
<comment type="caution">
    <text evidence="2">The sequence shown here is derived from an EMBL/GenBank/DDBJ whole genome shotgun (WGS) entry which is preliminary data.</text>
</comment>
<accession>A0AAV1J0Q6</accession>
<name>A0AAV1J0Q6_9NEOP</name>
<feature type="region of interest" description="Disordered" evidence="1">
    <location>
        <begin position="1"/>
        <end position="25"/>
    </location>
</feature>
<keyword evidence="3" id="KW-1185">Reference proteome</keyword>
<evidence type="ECO:0000256" key="1">
    <source>
        <dbReference type="SAM" id="MobiDB-lite"/>
    </source>
</evidence>
<sequence>MSKISQNSDLSSLNEPNSPYVTPGCEKNSFETNINTLRGSRVQAPDDSLLINGDCDYALELRAFKYQVIKKMDMQTRAIMDLRDLCISLKSELQEIKTKFMSVVEQSDKSNSENINRALNVNNGQCIRTEDISEKRIENIPTPTFAKIAQNPRQVGGSTSEATKATKISSATIKTRRVKRHQLQSVDLETVEGDIDKIKTWSENNKLQINLSKSCVITFTKAKAPIRYEYKLAGAPLERVQSVRDLGVTVDARIPTIKKNGVVTHTLKHFTCRHSCLKTRLFCANTGCAYSHSRSLISLIPSIR</sequence>
<dbReference type="EMBL" id="CAVLEF010000004">
    <property type="protein sequence ID" value="CAK1543082.1"/>
    <property type="molecule type" value="Genomic_DNA"/>
</dbReference>
<feature type="compositionally biased region" description="Polar residues" evidence="1">
    <location>
        <begin position="1"/>
        <end position="20"/>
    </location>
</feature>
<gene>
    <name evidence="2" type="ORF">LNINA_LOCUS2921</name>
</gene>
<reference evidence="2 3" key="1">
    <citation type="submission" date="2023-11" db="EMBL/GenBank/DDBJ databases">
        <authorList>
            <person name="Okamura Y."/>
        </authorList>
    </citation>
    <scope>NUCLEOTIDE SEQUENCE [LARGE SCALE GENOMIC DNA]</scope>
</reference>
<evidence type="ECO:0000313" key="3">
    <source>
        <dbReference type="Proteomes" id="UP001497472"/>
    </source>
</evidence>